<protein>
    <recommendedName>
        <fullName evidence="2">Cu(I)-responsive transcriptional regulator</fullName>
    </recommendedName>
</protein>
<organism evidence="1">
    <name type="scientific">hydrothermal vent metagenome</name>
    <dbReference type="NCBI Taxonomy" id="652676"/>
    <lineage>
        <taxon>unclassified sequences</taxon>
        <taxon>metagenomes</taxon>
        <taxon>ecological metagenomes</taxon>
    </lineage>
</organism>
<dbReference type="Gene3D" id="1.10.1660.10">
    <property type="match status" value="1"/>
</dbReference>
<gene>
    <name evidence="1" type="ORF">MNBD_ALPHA06-1206</name>
</gene>
<sequence>LSLVDSQHYTCGEVFALTKQYTASVSAKIADLKKLERTLKAISKECTGDDTPNCPIVEALYG</sequence>
<dbReference type="EMBL" id="UOEE01000059">
    <property type="protein sequence ID" value="VAV88183.1"/>
    <property type="molecule type" value="Genomic_DNA"/>
</dbReference>
<dbReference type="SUPFAM" id="SSF46955">
    <property type="entry name" value="Putative DNA-binding domain"/>
    <property type="match status" value="1"/>
</dbReference>
<proteinExistence type="predicted"/>
<evidence type="ECO:0000313" key="1">
    <source>
        <dbReference type="EMBL" id="VAV88183.1"/>
    </source>
</evidence>
<reference evidence="1" key="1">
    <citation type="submission" date="2018-06" db="EMBL/GenBank/DDBJ databases">
        <authorList>
            <person name="Zhirakovskaya E."/>
        </authorList>
    </citation>
    <scope>NUCLEOTIDE SEQUENCE</scope>
</reference>
<dbReference type="AlphaFoldDB" id="A0A3B0RUK5"/>
<dbReference type="InterPro" id="IPR009061">
    <property type="entry name" value="DNA-bd_dom_put_sf"/>
</dbReference>
<evidence type="ECO:0008006" key="2">
    <source>
        <dbReference type="Google" id="ProtNLM"/>
    </source>
</evidence>
<feature type="non-terminal residue" evidence="1">
    <location>
        <position position="1"/>
    </location>
</feature>
<name>A0A3B0RUK5_9ZZZZ</name>
<accession>A0A3B0RUK5</accession>